<dbReference type="Proteomes" id="UP000092444">
    <property type="component" value="Unassembled WGS sequence"/>
</dbReference>
<evidence type="ECO:0000313" key="2">
    <source>
        <dbReference type="Proteomes" id="UP000092444"/>
    </source>
</evidence>
<dbReference type="EnsemblMetazoa" id="GMOY008901-RA">
    <property type="protein sequence ID" value="GMOY008901-PA"/>
    <property type="gene ID" value="GMOY008901"/>
</dbReference>
<sequence length="71" mass="7870">MNRLEEIELAIDDLERNDSLEDLKGATCSGTKDVLAAFIKELDTVKQIAKLNTLEHRKLANKSPPPLPAVK</sequence>
<dbReference type="STRING" id="37546.A0A1B0G6F7"/>
<reference evidence="1" key="1">
    <citation type="submission" date="2020-05" db="UniProtKB">
        <authorList>
            <consortium name="EnsemblMetazoa"/>
        </authorList>
    </citation>
    <scope>IDENTIFICATION</scope>
    <source>
        <strain evidence="1">Yale</strain>
    </source>
</reference>
<keyword evidence="2" id="KW-1185">Reference proteome</keyword>
<evidence type="ECO:0000313" key="1">
    <source>
        <dbReference type="EnsemblMetazoa" id="GMOY008901-PA"/>
    </source>
</evidence>
<protein>
    <submittedName>
        <fullName evidence="1">Uncharacterized protein</fullName>
    </submittedName>
</protein>
<proteinExistence type="predicted"/>
<dbReference type="AlphaFoldDB" id="A0A1B0G6F7"/>
<dbReference type="VEuPathDB" id="VectorBase:GMOY008901"/>
<dbReference type="EMBL" id="CCAG010021759">
    <property type="status" value="NOT_ANNOTATED_CDS"/>
    <property type="molecule type" value="Genomic_DNA"/>
</dbReference>
<name>A0A1B0G6F7_GLOMM</name>
<accession>A0A1B0G6F7</accession>
<organism evidence="1 2">
    <name type="scientific">Glossina morsitans morsitans</name>
    <name type="common">Savannah tsetse fly</name>
    <dbReference type="NCBI Taxonomy" id="37546"/>
    <lineage>
        <taxon>Eukaryota</taxon>
        <taxon>Metazoa</taxon>
        <taxon>Ecdysozoa</taxon>
        <taxon>Arthropoda</taxon>
        <taxon>Hexapoda</taxon>
        <taxon>Insecta</taxon>
        <taxon>Pterygota</taxon>
        <taxon>Neoptera</taxon>
        <taxon>Endopterygota</taxon>
        <taxon>Diptera</taxon>
        <taxon>Brachycera</taxon>
        <taxon>Muscomorpha</taxon>
        <taxon>Hippoboscoidea</taxon>
        <taxon>Glossinidae</taxon>
        <taxon>Glossina</taxon>
    </lineage>
</organism>